<protein>
    <recommendedName>
        <fullName evidence="4">Telomere replication protein EST3</fullName>
    </recommendedName>
</protein>
<organism evidence="2 3">
    <name type="scientific">Trematosphaeria pertusa</name>
    <dbReference type="NCBI Taxonomy" id="390896"/>
    <lineage>
        <taxon>Eukaryota</taxon>
        <taxon>Fungi</taxon>
        <taxon>Dikarya</taxon>
        <taxon>Ascomycota</taxon>
        <taxon>Pezizomycotina</taxon>
        <taxon>Dothideomycetes</taxon>
        <taxon>Pleosporomycetidae</taxon>
        <taxon>Pleosporales</taxon>
        <taxon>Massarineae</taxon>
        <taxon>Trematosphaeriaceae</taxon>
        <taxon>Trematosphaeria</taxon>
    </lineage>
</organism>
<evidence type="ECO:0000313" key="3">
    <source>
        <dbReference type="Proteomes" id="UP000800094"/>
    </source>
</evidence>
<feature type="compositionally biased region" description="Basic and acidic residues" evidence="1">
    <location>
        <begin position="832"/>
        <end position="842"/>
    </location>
</feature>
<feature type="region of interest" description="Disordered" evidence="1">
    <location>
        <begin position="445"/>
        <end position="815"/>
    </location>
</feature>
<feature type="compositionally biased region" description="Polar residues" evidence="1">
    <location>
        <begin position="843"/>
        <end position="852"/>
    </location>
</feature>
<reference evidence="2" key="1">
    <citation type="journal article" date="2020" name="Stud. Mycol.">
        <title>101 Dothideomycetes genomes: a test case for predicting lifestyles and emergence of pathogens.</title>
        <authorList>
            <person name="Haridas S."/>
            <person name="Albert R."/>
            <person name="Binder M."/>
            <person name="Bloem J."/>
            <person name="Labutti K."/>
            <person name="Salamov A."/>
            <person name="Andreopoulos B."/>
            <person name="Baker S."/>
            <person name="Barry K."/>
            <person name="Bills G."/>
            <person name="Bluhm B."/>
            <person name="Cannon C."/>
            <person name="Castanera R."/>
            <person name="Culley D."/>
            <person name="Daum C."/>
            <person name="Ezra D."/>
            <person name="Gonzalez J."/>
            <person name="Henrissat B."/>
            <person name="Kuo A."/>
            <person name="Liang C."/>
            <person name="Lipzen A."/>
            <person name="Lutzoni F."/>
            <person name="Magnuson J."/>
            <person name="Mondo S."/>
            <person name="Nolan M."/>
            <person name="Ohm R."/>
            <person name="Pangilinan J."/>
            <person name="Park H.-J."/>
            <person name="Ramirez L."/>
            <person name="Alfaro M."/>
            <person name="Sun H."/>
            <person name="Tritt A."/>
            <person name="Yoshinaga Y."/>
            <person name="Zwiers L.-H."/>
            <person name="Turgeon B."/>
            <person name="Goodwin S."/>
            <person name="Spatafora J."/>
            <person name="Crous P."/>
            <person name="Grigoriev I."/>
        </authorList>
    </citation>
    <scope>NUCLEOTIDE SEQUENCE</scope>
    <source>
        <strain evidence="2">CBS 122368</strain>
    </source>
</reference>
<keyword evidence="3" id="KW-1185">Reference proteome</keyword>
<feature type="compositionally biased region" description="Polar residues" evidence="1">
    <location>
        <begin position="879"/>
        <end position="903"/>
    </location>
</feature>
<feature type="compositionally biased region" description="Polar residues" evidence="1">
    <location>
        <begin position="1221"/>
        <end position="1239"/>
    </location>
</feature>
<dbReference type="OrthoDB" id="3538943at2759"/>
<gene>
    <name evidence="2" type="ORF">BU26DRAFT_600161</name>
</gene>
<proteinExistence type="predicted"/>
<evidence type="ECO:0000256" key="1">
    <source>
        <dbReference type="SAM" id="MobiDB-lite"/>
    </source>
</evidence>
<feature type="compositionally biased region" description="Pro residues" evidence="1">
    <location>
        <begin position="546"/>
        <end position="555"/>
    </location>
</feature>
<dbReference type="GeneID" id="54588484"/>
<feature type="region of interest" description="Disordered" evidence="1">
    <location>
        <begin position="278"/>
        <end position="312"/>
    </location>
</feature>
<dbReference type="RefSeq" id="XP_033689464.1">
    <property type="nucleotide sequence ID" value="XM_033835154.1"/>
</dbReference>
<accession>A0A6A6IXV8</accession>
<feature type="region of interest" description="Disordered" evidence="1">
    <location>
        <begin position="1139"/>
        <end position="1256"/>
    </location>
</feature>
<feature type="compositionally biased region" description="Basic and acidic residues" evidence="1">
    <location>
        <begin position="858"/>
        <end position="875"/>
    </location>
</feature>
<feature type="compositionally biased region" description="Basic and acidic residues" evidence="1">
    <location>
        <begin position="491"/>
        <end position="500"/>
    </location>
</feature>
<dbReference type="EMBL" id="ML987190">
    <property type="protein sequence ID" value="KAF2254460.1"/>
    <property type="molecule type" value="Genomic_DNA"/>
</dbReference>
<feature type="compositionally biased region" description="Basic residues" evidence="1">
    <location>
        <begin position="796"/>
        <end position="805"/>
    </location>
</feature>
<evidence type="ECO:0000313" key="2">
    <source>
        <dbReference type="EMBL" id="KAF2254460.1"/>
    </source>
</evidence>
<sequence length="1308" mass="143012">MATGLTNWLEEAIAIQIHLGNSFLKEKASNKALGIKSDPVRAWEGVYEDTGSSLDIIETIHPEHNSNLQIIKKYPLTLTDGKAYVEATLTRECHRDLYTRYQRLRISTASLNSVIAVRNYTIRIASYGPPRDKVRFFLNTIDWRGEGSRGDIAGPRPITACEKIQDALRKVERTRALEDRRCFRRNSGEEEDNMSPGRGRVADGDLEGTSPHTQMPFGTQMVRPSRAPVEDDDVQVLGVNRLEPVLAGNTRREELPADNTGSHSAKQAALLNLLNRNGNQNAGQRTAPSTGGFARTSAVNQPHGLGPSPSQLRSPLTMRYGPPDRPQPASPISTIGRTESLRADSDGGGQHDMDVEMISEPQEVEQPLDEPFGIDQDDDDLEAARPAWVKGFQLTRESANPPQDQLSLLLKPECWQKPLPGYRFPDGNIPIRILIALGERAAEAAAAAAMSDDEMYGPPESPLRDQDHDAEEEPPTSELSWSPTPTPEMPELPHRPKRVDQALPPDSSLGAGKDAAYPDGEDGAHASGRMLSQPVTVESSNEHEPAGPPSSPPLVPANEDSDEEMELETAVPRGLGEDQSSGERAAASKPPPVAVVQVKDTPYAKGKNGQVPKVNSPESLRQQTSSGTSKDTSSTSIVYCTYKEPNSSGERRAAVSAGAKLSTTAGEAPDRQERSVEPAVAEEASAHAQKHVRLPPAETSDIPMADADSPGAGKFSKLELTTTTSDPQDQDMPLLQPEPTPVSFQMPPKELSSSGEQMVHRPDDLEQPRPNATEPVAAIPLAAHTKRKLDESPSKKSSRHSKRREIKIVGFDDDSPVKDTAAAVRQLRTESMEKFMEGRRSDASVTTTSRISPNGLPPRKERSSFTAELDARAGAERLTSPTYKISPSRTSLPFHSTSATTSPRLMVRQGRSPNGRASEAREKQEGVRIGKRKERDAGDHSNSRGRNEGPTEEPSITRPPTTTSPLSAAYRTDTSRMEMEIDEPLEVQKASKEIVHAAHKPPSQAPQGPVPMSNLPSPASRGIATQTAQPNTIFQEFKAAYPEYKGDEKHFMGQCKQMYKLDMEDKMVPKWQWDDYIIRNRTDYKSYVLACMDTGEDAEPYYRFYKDQIRDTIYKKSVIDSRRTLLAALEELGAQPAIPEPIAEPATKPFRKSLPWGTSQHEAAAVEPVQSSLGDRPRHSLPAGTHKGLHSSNGGSALRSSSLHKSATLAPIQPTAPALSRSGTSTPLSRRQSDNNPASSRADGASKIPTEPTGDEYRDFVFAYQRMTSLTGSTRVDPRKKWPANLAVRPAAAVPREKVDVLSWKDEL</sequence>
<feature type="compositionally biased region" description="Low complexity" evidence="1">
    <location>
        <begin position="624"/>
        <end position="636"/>
    </location>
</feature>
<feature type="compositionally biased region" description="Low complexity" evidence="1">
    <location>
        <begin position="1191"/>
        <end position="1203"/>
    </location>
</feature>
<feature type="compositionally biased region" description="Low complexity" evidence="1">
    <location>
        <begin position="952"/>
        <end position="965"/>
    </location>
</feature>
<feature type="compositionally biased region" description="Basic and acidic residues" evidence="1">
    <location>
        <begin position="758"/>
        <end position="767"/>
    </location>
</feature>
<feature type="compositionally biased region" description="Basic and acidic residues" evidence="1">
    <location>
        <begin position="918"/>
        <end position="949"/>
    </location>
</feature>
<name>A0A6A6IXV8_9PLEO</name>
<dbReference type="Proteomes" id="UP000800094">
    <property type="component" value="Unassembled WGS sequence"/>
</dbReference>
<feature type="region of interest" description="Disordered" evidence="1">
    <location>
        <begin position="187"/>
        <end position="219"/>
    </location>
</feature>
<feature type="region of interest" description="Disordered" evidence="1">
    <location>
        <begin position="832"/>
        <end position="976"/>
    </location>
</feature>
<evidence type="ECO:0008006" key="4">
    <source>
        <dbReference type="Google" id="ProtNLM"/>
    </source>
</evidence>